<accession>A0ABN7VV09</accession>
<feature type="non-terminal residue" evidence="1">
    <location>
        <position position="1"/>
    </location>
</feature>
<gene>
    <name evidence="1" type="ORF">GMARGA_LOCUS23178</name>
</gene>
<dbReference type="PANTHER" id="PTHR36172">
    <property type="match status" value="1"/>
</dbReference>
<comment type="caution">
    <text evidence="1">The sequence shown here is derived from an EMBL/GenBank/DDBJ whole genome shotgun (WGS) entry which is preliminary data.</text>
</comment>
<sequence length="136" mass="15612">ILYELEELPPINNTIVIMLNKLVRFHINVPVPVENRENQTRIASTIVSLNSGIRTFMTCYDPQGCVVEWGNKDSNQIVRLCRYLDKFQSDLSTKLTQKMVKRLKKRSSQELLDILIGILSSVLRNTLPKRVETVIG</sequence>
<dbReference type="InterPro" id="IPR051491">
    <property type="entry name" value="Recombinase/Transposase-rel"/>
</dbReference>
<dbReference type="PANTHER" id="PTHR36172:SF1">
    <property type="entry name" value="RESOLVASE-RELATED"/>
    <property type="match status" value="1"/>
</dbReference>
<keyword evidence="2" id="KW-1185">Reference proteome</keyword>
<evidence type="ECO:0000313" key="1">
    <source>
        <dbReference type="EMBL" id="CAG8801384.1"/>
    </source>
</evidence>
<name>A0ABN7VV09_GIGMA</name>
<evidence type="ECO:0000313" key="2">
    <source>
        <dbReference type="Proteomes" id="UP000789901"/>
    </source>
</evidence>
<reference evidence="1 2" key="1">
    <citation type="submission" date="2021-06" db="EMBL/GenBank/DDBJ databases">
        <authorList>
            <person name="Kallberg Y."/>
            <person name="Tangrot J."/>
            <person name="Rosling A."/>
        </authorList>
    </citation>
    <scope>NUCLEOTIDE SEQUENCE [LARGE SCALE GENOMIC DNA]</scope>
    <source>
        <strain evidence="1 2">120-4 pot B 10/14</strain>
    </source>
</reference>
<dbReference type="EMBL" id="CAJVQB010023238">
    <property type="protein sequence ID" value="CAG8801384.1"/>
    <property type="molecule type" value="Genomic_DNA"/>
</dbReference>
<proteinExistence type="predicted"/>
<protein>
    <submittedName>
        <fullName evidence="1">42998_t:CDS:1</fullName>
    </submittedName>
</protein>
<organism evidence="1 2">
    <name type="scientific">Gigaspora margarita</name>
    <dbReference type="NCBI Taxonomy" id="4874"/>
    <lineage>
        <taxon>Eukaryota</taxon>
        <taxon>Fungi</taxon>
        <taxon>Fungi incertae sedis</taxon>
        <taxon>Mucoromycota</taxon>
        <taxon>Glomeromycotina</taxon>
        <taxon>Glomeromycetes</taxon>
        <taxon>Diversisporales</taxon>
        <taxon>Gigasporaceae</taxon>
        <taxon>Gigaspora</taxon>
    </lineage>
</organism>
<dbReference type="Proteomes" id="UP000789901">
    <property type="component" value="Unassembled WGS sequence"/>
</dbReference>